<protein>
    <submittedName>
        <fullName evidence="1">Bacteriophage SPP1 complete nucleotide sequence</fullName>
    </submittedName>
</protein>
<dbReference type="EMBL" id="X97918">
    <property type="protein sequence ID" value="CAA66572.1"/>
    <property type="molecule type" value="Genomic_DNA"/>
</dbReference>
<proteinExistence type="predicted"/>
<dbReference type="RefSeq" id="NP_690653.1">
    <property type="nucleotide sequence ID" value="NC_004166.2"/>
</dbReference>
<sequence length="101" mass="10856">MVSLDLLLVRKHCVSFPNSSSALILSFADTSTCVFVSAPLPIPMSTCSFSWPSAMRVKCSKTSSACMILFLSICANLSSIRARTCGFCMFSAAIVEADFLL</sequence>
<evidence type="ECO:0000313" key="2">
    <source>
        <dbReference type="Proteomes" id="UP000002559"/>
    </source>
</evidence>
<evidence type="ECO:0000313" key="1">
    <source>
        <dbReference type="EMBL" id="CAA66572.1"/>
    </source>
</evidence>
<dbReference type="KEGG" id="vg:955252"/>
<keyword evidence="2" id="KW-1185">Reference proteome</keyword>
<accession>O48435</accession>
<reference evidence="2" key="1">
    <citation type="journal article" date="1997" name="Gene">
        <title>The complete nucleotide sequence and functional organization of Bacillus subtilis bacteriophage SPP1.</title>
        <authorList>
            <person name="Alonso J.C."/>
            <person name="Luder G."/>
            <person name="Stiege A.C."/>
            <person name="Chai S."/>
            <person name="Weise F."/>
            <person name="Trautner T.A."/>
        </authorList>
    </citation>
    <scope>NUCLEOTIDE SEQUENCE [LARGE SCALE GENOMIC DNA]</scope>
</reference>
<name>O48435_BPSPP</name>
<dbReference type="Proteomes" id="UP000002559">
    <property type="component" value="Segment"/>
</dbReference>
<organismHost>
    <name type="scientific">Bacillus subtilis</name>
    <dbReference type="NCBI Taxonomy" id="1423"/>
</organismHost>
<dbReference type="PIR" id="T42262">
    <property type="entry name" value="T42262"/>
</dbReference>
<dbReference type="GeneID" id="955252"/>
<organism evidence="1 2">
    <name type="scientific">Bacillus phage SPP1</name>
    <name type="common">Bacteriophage SPP1</name>
    <dbReference type="NCBI Taxonomy" id="10724"/>
    <lineage>
        <taxon>Viruses</taxon>
        <taxon>Duplodnaviria</taxon>
        <taxon>Heunggongvirae</taxon>
        <taxon>Uroviricota</taxon>
        <taxon>Caudoviricetes</taxon>
        <taxon>Trautnerviridae</taxon>
        <taxon>Polsinellivirinae</taxon>
        <taxon>Rivavirus</taxon>
        <taxon>Rivavirus SPP1</taxon>
    </lineage>
</organism>